<dbReference type="RefSeq" id="WP_002685307.1">
    <property type="nucleotide sequence ID" value="NZ_JH600070.1"/>
</dbReference>
<evidence type="ECO:0000256" key="1">
    <source>
        <dbReference type="SAM" id="Phobius"/>
    </source>
</evidence>
<proteinExistence type="predicted"/>
<dbReference type="Proteomes" id="UP000005744">
    <property type="component" value="Unassembled WGS sequence"/>
</dbReference>
<reference evidence="2 3" key="1">
    <citation type="submission" date="2011-11" db="EMBL/GenBank/DDBJ databases">
        <title>Improved High-Quality Draft sequence of Beggiatoa alba B18lD.</title>
        <authorList>
            <consortium name="US DOE Joint Genome Institute"/>
            <person name="Lucas S."/>
            <person name="Han J."/>
            <person name="Lapidus A."/>
            <person name="Cheng J.-F."/>
            <person name="Goodwin L."/>
            <person name="Pitluck S."/>
            <person name="Peters L."/>
            <person name="Mikhailova N."/>
            <person name="Held B."/>
            <person name="Detter J.C."/>
            <person name="Han C."/>
            <person name="Tapia R."/>
            <person name="Land M."/>
            <person name="Hauser L."/>
            <person name="Kyrpides N."/>
            <person name="Ivanova N."/>
            <person name="Pagani I."/>
            <person name="Samuel K."/>
            <person name="Teske A."/>
            <person name="Mueller J."/>
            <person name="Woyke T."/>
        </authorList>
    </citation>
    <scope>NUCLEOTIDE SEQUENCE [LARGE SCALE GENOMIC DNA]</scope>
    <source>
        <strain evidence="2 3">B18LD</strain>
    </source>
</reference>
<gene>
    <name evidence="2" type="ORF">BegalDRAFT_1518</name>
</gene>
<organism evidence="2 3">
    <name type="scientific">Beggiatoa alba B18LD</name>
    <dbReference type="NCBI Taxonomy" id="395493"/>
    <lineage>
        <taxon>Bacteria</taxon>
        <taxon>Pseudomonadati</taxon>
        <taxon>Pseudomonadota</taxon>
        <taxon>Gammaproteobacteria</taxon>
        <taxon>Thiotrichales</taxon>
        <taxon>Thiotrichaceae</taxon>
        <taxon>Beggiatoa</taxon>
    </lineage>
</organism>
<evidence type="ECO:0000313" key="3">
    <source>
        <dbReference type="Proteomes" id="UP000005744"/>
    </source>
</evidence>
<keyword evidence="3" id="KW-1185">Reference proteome</keyword>
<protein>
    <submittedName>
        <fullName evidence="2">Uncharacterized protein</fullName>
    </submittedName>
</protein>
<sequence>MKPLIKIILSIGVMTLILLFSLHLLPDESLSPEASAWLAPNTNLPKPEENAYFSLLAFDVPEGQNPHAEGLKKAALISASAEHYLKTGKNTYKNEAADDLLSKITLDNLCQWEKQDCFNVLREKNSDVQALITKYRFLLNRYRDLYQYKHFHDVTLFTIYTPIPKYAQLLRIQNLSHMALVNHIDNGQINEVLTQLQQDFNFYQRLLAESNNLIAKVIAERALAQTLHVYSNLLDIPQLSPEVITAINQIPTLSPAELSLELAMRSEFRAMANQLLLMASVPQAFLTTEEDNLLFQWGEKVLPFKPRATINFEYPRYTRLLPLNTLSYEEGQALIRQQETPLPVATWRWFYNPIGHILSDIAVPDFSIYFLRLQDLTGLIALVKLKAQLRAENITVKQFSTVNSPYKIHPYTKGVAQIAGEPPFITYAIMAYQRKNPEPTYLSHLYLGKWFFTD</sequence>
<keyword evidence="1" id="KW-1133">Transmembrane helix</keyword>
<keyword evidence="1" id="KW-0812">Transmembrane</keyword>
<accession>I3CFK8</accession>
<feature type="transmembrane region" description="Helical" evidence="1">
    <location>
        <begin position="7"/>
        <end position="25"/>
    </location>
</feature>
<dbReference type="OrthoDB" id="6989939at2"/>
<keyword evidence="1" id="KW-0472">Membrane</keyword>
<dbReference type="eggNOG" id="ENOG5033777">
    <property type="taxonomic scope" value="Bacteria"/>
</dbReference>
<evidence type="ECO:0000313" key="2">
    <source>
        <dbReference type="EMBL" id="EIJ42401.1"/>
    </source>
</evidence>
<dbReference type="EMBL" id="JH600070">
    <property type="protein sequence ID" value="EIJ42401.1"/>
    <property type="molecule type" value="Genomic_DNA"/>
</dbReference>
<dbReference type="AlphaFoldDB" id="I3CFK8"/>
<name>I3CFK8_9GAMM</name>
<dbReference type="HOGENOM" id="CLU_602260_0_0_6"/>